<dbReference type="AlphaFoldDB" id="A0A816ZZ25"/>
<organism evidence="1 2">
    <name type="scientific">Rotaria magnacalcarata</name>
    <dbReference type="NCBI Taxonomy" id="392030"/>
    <lineage>
        <taxon>Eukaryota</taxon>
        <taxon>Metazoa</taxon>
        <taxon>Spiralia</taxon>
        <taxon>Gnathifera</taxon>
        <taxon>Rotifera</taxon>
        <taxon>Eurotatoria</taxon>
        <taxon>Bdelloidea</taxon>
        <taxon>Philodinida</taxon>
        <taxon>Philodinidae</taxon>
        <taxon>Rotaria</taxon>
    </lineage>
</organism>
<dbReference type="SUPFAM" id="SSF49899">
    <property type="entry name" value="Concanavalin A-like lectins/glucanases"/>
    <property type="match status" value="1"/>
</dbReference>
<evidence type="ECO:0000313" key="2">
    <source>
        <dbReference type="Proteomes" id="UP000663887"/>
    </source>
</evidence>
<dbReference type="EMBL" id="CAJNRG010017314">
    <property type="protein sequence ID" value="CAF2221321.1"/>
    <property type="molecule type" value="Genomic_DNA"/>
</dbReference>
<dbReference type="InterPro" id="IPR013320">
    <property type="entry name" value="ConA-like_dom_sf"/>
</dbReference>
<gene>
    <name evidence="1" type="ORF">XDN619_LOCUS33820</name>
</gene>
<accession>A0A816ZZ25</accession>
<proteinExistence type="predicted"/>
<comment type="caution">
    <text evidence="1">The sequence shown here is derived from an EMBL/GenBank/DDBJ whole genome shotgun (WGS) entry which is preliminary data.</text>
</comment>
<reference evidence="1" key="1">
    <citation type="submission" date="2021-02" db="EMBL/GenBank/DDBJ databases">
        <authorList>
            <person name="Nowell W R."/>
        </authorList>
    </citation>
    <scope>NUCLEOTIDE SEQUENCE</scope>
</reference>
<evidence type="ECO:0000313" key="1">
    <source>
        <dbReference type="EMBL" id="CAF2221321.1"/>
    </source>
</evidence>
<dbReference type="Pfam" id="PF13385">
    <property type="entry name" value="Laminin_G_3"/>
    <property type="match status" value="1"/>
</dbReference>
<protein>
    <submittedName>
        <fullName evidence="1">Uncharacterized protein</fullName>
    </submittedName>
</protein>
<sequence length="364" mass="40071">MHMIFISSLQQHAHFVFYQLQKINEMNFITKQLEKKLGVDLNGDGIIGSGYGRGGSLVGKLEEATHIDLNKDGRIGRGPAPFPNYSQSYNSYGGPPNFQSGNSGMINELEKATNIDLNHDGRIGGGPAPFPNYPQSYNSYGGPPNFQSGNSGMINELERATNIDLNHDGRIGGGPAPFPNYPQSYNSYGGPPNFQSGNSGQSSYFQAYGFFQLDCGVIQSKPFSVSLQINLTEYIPCAIVQMSPTLRSRYCRNLSGFLPTENSTSHIIIEGTNNTSILGPEVILNTWTHISVTYSMINGLRLYFDSTDSFPFEASGSIIYLQIGFSRWCTSYIIPNADYKGLIDEVYVHSRELTQAEINILVNS</sequence>
<dbReference type="Proteomes" id="UP000663887">
    <property type="component" value="Unassembled WGS sequence"/>
</dbReference>
<name>A0A816ZZ25_9BILA</name>
<dbReference type="Gene3D" id="2.60.120.200">
    <property type="match status" value="1"/>
</dbReference>